<dbReference type="InterPro" id="IPR018225">
    <property type="entry name" value="Transaldolase_AS"/>
</dbReference>
<dbReference type="Gene3D" id="3.20.20.70">
    <property type="entry name" value="Aldolase class I"/>
    <property type="match status" value="1"/>
</dbReference>
<organism evidence="8 9">
    <name type="scientific">Intoshia linei</name>
    <dbReference type="NCBI Taxonomy" id="1819745"/>
    <lineage>
        <taxon>Eukaryota</taxon>
        <taxon>Metazoa</taxon>
        <taxon>Spiralia</taxon>
        <taxon>Lophotrochozoa</taxon>
        <taxon>Mesozoa</taxon>
        <taxon>Orthonectida</taxon>
        <taxon>Rhopaluridae</taxon>
        <taxon>Intoshia</taxon>
    </lineage>
</organism>
<accession>A0A177BBU6</accession>
<dbReference type="GO" id="GO:0005975">
    <property type="term" value="P:carbohydrate metabolic process"/>
    <property type="evidence" value="ECO:0007669"/>
    <property type="project" value="InterPro"/>
</dbReference>
<dbReference type="PROSITE" id="PS50923">
    <property type="entry name" value="SUSHI"/>
    <property type="match status" value="1"/>
</dbReference>
<keyword evidence="9" id="KW-1185">Reference proteome</keyword>
<dbReference type="SUPFAM" id="SSF51569">
    <property type="entry name" value="Aldolase"/>
    <property type="match status" value="1"/>
</dbReference>
<dbReference type="PROSITE" id="PS01054">
    <property type="entry name" value="TRANSALDOLASE_1"/>
    <property type="match status" value="1"/>
</dbReference>
<keyword evidence="4" id="KW-0325">Glycoprotein</keyword>
<dbReference type="InterPro" id="IPR050350">
    <property type="entry name" value="Compl-Cell_Adhes-Reg"/>
</dbReference>
<keyword evidence="3" id="KW-1015">Disulfide bond</keyword>
<dbReference type="InterPro" id="IPR035976">
    <property type="entry name" value="Sushi/SCR/CCP_sf"/>
</dbReference>
<dbReference type="InterPro" id="IPR013785">
    <property type="entry name" value="Aldolase_TIM"/>
</dbReference>
<dbReference type="InterPro" id="IPR001585">
    <property type="entry name" value="TAL/FSA"/>
</dbReference>
<dbReference type="Pfam" id="PF00923">
    <property type="entry name" value="TAL_FSA"/>
    <property type="match status" value="1"/>
</dbReference>
<feature type="domain" description="Sushi" evidence="7">
    <location>
        <begin position="470"/>
        <end position="532"/>
    </location>
</feature>
<sequence length="775" mass="87332">MNQLEELRKNTQIVADSGDYNAFIKFNPQDATTNPSLILKAIQTPEYKHFFDKAVDYAKKKSKQPLCLKSSLATNADILERYYYLLKYQKAVSTVKIIATELINLWKKCSIPHQDIRQVIRKINTCIKMYKYYNTTKGGKQKKFNIKSSWTKLFDIKTNNRKTGMQMRINYKFYIPSVPKKTNISNGKELASISENTGILMKSTITVANAIFHKLQLKSISRIAAQIKSSSIETINLQLIDAIKQILSCVKICFRGVFNFLIQPVERTCILPVLTENDDDPYAIFWPYKPRTFINIGETIFYKCKIGYTISETIFYTCAVGVTIVAPTCSIAQCTIPATNGDNKSPTYSPTSGTMVNYMDSITKDCTGVSTGKTITLYCVYLATSGIYGFNDGGKTECPVQDCGPLGSTNGFIFLTTITNTFAGASYEATCASAEETFVDGTLSKLIICLREDENSYAYWNLNNYQCIKKSCSNPNIGPRVIIVTNPIRFMVEDTVTFHCNLGYDLNIQSITCMLTNNNAVWSNTEQITCIDSKNPIIPVCTSTILMERYTVPSSLTDFTLQYSDNSNTYILEYSDQTYSVAKAEDYTLTYTVSDLSVQPNTAECTVTFAIIVYTPESQPQKKIINKEIASALDRSFTTDRSAMHTIASTSMFSTIRRERLKFRELIADDIKQSFKTDRMFVVHWDGKLIKDLYNPTEKIERLAILISGFNVDKILAIPKLTRGTGDIISTSVVKQLKSWDVYKNIIAMGFDTTSCNTSKYSACSLIENKLNRRL</sequence>
<evidence type="ECO:0000256" key="6">
    <source>
        <dbReference type="PROSITE-ProRule" id="PRU00302"/>
    </source>
</evidence>
<evidence type="ECO:0000256" key="4">
    <source>
        <dbReference type="ARBA" id="ARBA00023180"/>
    </source>
</evidence>
<dbReference type="UniPathway" id="UPA00115">
    <property type="reaction ID" value="UER00414"/>
</dbReference>
<dbReference type="SMART" id="SM00032">
    <property type="entry name" value="CCP"/>
    <property type="match status" value="2"/>
</dbReference>
<name>A0A177BBU6_9BILA</name>
<dbReference type="InterPro" id="IPR000436">
    <property type="entry name" value="Sushi_SCR_CCP_dom"/>
</dbReference>
<evidence type="ECO:0000313" key="9">
    <source>
        <dbReference type="Proteomes" id="UP000078046"/>
    </source>
</evidence>
<dbReference type="EMBL" id="LWCA01000023">
    <property type="protein sequence ID" value="OAF71799.1"/>
    <property type="molecule type" value="Genomic_DNA"/>
</dbReference>
<keyword evidence="5" id="KW-0704">Schiff base</keyword>
<evidence type="ECO:0000256" key="1">
    <source>
        <dbReference type="ARBA" id="ARBA00022659"/>
    </source>
</evidence>
<evidence type="ECO:0000256" key="5">
    <source>
        <dbReference type="ARBA" id="ARBA00023270"/>
    </source>
</evidence>
<dbReference type="GO" id="GO:0006098">
    <property type="term" value="P:pentose-phosphate shunt"/>
    <property type="evidence" value="ECO:0007669"/>
    <property type="project" value="UniProtKB-UniPathway"/>
</dbReference>
<protein>
    <submittedName>
        <fullName evidence="8">Transaldolase</fullName>
    </submittedName>
</protein>
<gene>
    <name evidence="8" type="ORF">A3Q56_00419</name>
</gene>
<dbReference type="CDD" id="cd00033">
    <property type="entry name" value="CCP"/>
    <property type="match status" value="1"/>
</dbReference>
<dbReference type="SUPFAM" id="SSF57535">
    <property type="entry name" value="Complement control module/SCR domain"/>
    <property type="match status" value="1"/>
</dbReference>
<proteinExistence type="predicted"/>
<dbReference type="OrthoDB" id="6626714at2759"/>
<comment type="caution">
    <text evidence="6">Lacks conserved residue(s) required for the propagation of feature annotation.</text>
</comment>
<dbReference type="PANTHER" id="PTHR19325">
    <property type="entry name" value="COMPLEMENT COMPONENT-RELATED SUSHI DOMAIN-CONTAINING"/>
    <property type="match status" value="1"/>
</dbReference>
<dbReference type="AlphaFoldDB" id="A0A177BBU6"/>
<evidence type="ECO:0000313" key="8">
    <source>
        <dbReference type="EMBL" id="OAF71799.1"/>
    </source>
</evidence>
<dbReference type="Proteomes" id="UP000078046">
    <property type="component" value="Unassembled WGS sequence"/>
</dbReference>
<keyword evidence="1 6" id="KW-0768">Sushi</keyword>
<evidence type="ECO:0000256" key="3">
    <source>
        <dbReference type="ARBA" id="ARBA00023157"/>
    </source>
</evidence>
<dbReference type="PANTHER" id="PTHR19325:SF560">
    <property type="entry name" value="SUSHI, VON WILLEBRAND FACTOR TYPE A, EGF AND PENTRAXIN DOMAIN-CONTAINING PROTEIN 1"/>
    <property type="match status" value="1"/>
</dbReference>
<evidence type="ECO:0000259" key="7">
    <source>
        <dbReference type="PROSITE" id="PS50923"/>
    </source>
</evidence>
<keyword evidence="2" id="KW-0677">Repeat</keyword>
<comment type="caution">
    <text evidence="8">The sequence shown here is derived from an EMBL/GenBank/DDBJ whole genome shotgun (WGS) entry which is preliminary data.</text>
</comment>
<reference evidence="8 9" key="1">
    <citation type="submission" date="2016-04" db="EMBL/GenBank/DDBJ databases">
        <title>The genome of Intoshia linei affirms orthonectids as highly simplified spiralians.</title>
        <authorList>
            <person name="Mikhailov K.V."/>
            <person name="Slusarev G.S."/>
            <person name="Nikitin M.A."/>
            <person name="Logacheva M.D."/>
            <person name="Penin A."/>
            <person name="Aleoshin V."/>
            <person name="Panchin Y.V."/>
        </authorList>
    </citation>
    <scope>NUCLEOTIDE SEQUENCE [LARGE SCALE GENOMIC DNA]</scope>
    <source>
        <strain evidence="8">Intl2013</strain>
        <tissue evidence="8">Whole animal</tissue>
    </source>
</reference>
<evidence type="ECO:0000256" key="2">
    <source>
        <dbReference type="ARBA" id="ARBA00022737"/>
    </source>
</evidence>
<dbReference type="Gene3D" id="2.10.70.10">
    <property type="entry name" value="Complement Module, domain 1"/>
    <property type="match status" value="1"/>
</dbReference>